<proteinExistence type="predicted"/>
<evidence type="ECO:0000313" key="2">
    <source>
        <dbReference type="Proteomes" id="UP001233999"/>
    </source>
</evidence>
<dbReference type="Proteomes" id="UP001233999">
    <property type="component" value="Unassembled WGS sequence"/>
</dbReference>
<gene>
    <name evidence="1" type="ORF">L9F63_009387</name>
</gene>
<comment type="caution">
    <text evidence="1">The sequence shown here is derived from an EMBL/GenBank/DDBJ whole genome shotgun (WGS) entry which is preliminary data.</text>
</comment>
<reference evidence="1" key="1">
    <citation type="journal article" date="2023" name="IScience">
        <title>Live-bearing cockroach genome reveals convergent evolutionary mechanisms linked to viviparity in insects and beyond.</title>
        <authorList>
            <person name="Fouks B."/>
            <person name="Harrison M.C."/>
            <person name="Mikhailova A.A."/>
            <person name="Marchal E."/>
            <person name="English S."/>
            <person name="Carruthers M."/>
            <person name="Jennings E.C."/>
            <person name="Chiamaka E.L."/>
            <person name="Frigard R.A."/>
            <person name="Pippel M."/>
            <person name="Attardo G.M."/>
            <person name="Benoit J.B."/>
            <person name="Bornberg-Bauer E."/>
            <person name="Tobe S.S."/>
        </authorList>
    </citation>
    <scope>NUCLEOTIDE SEQUENCE</scope>
    <source>
        <strain evidence="1">Stay&amp;Tobe</strain>
    </source>
</reference>
<dbReference type="EMBL" id="JASPKZ010000432">
    <property type="protein sequence ID" value="KAJ9600311.1"/>
    <property type="molecule type" value="Genomic_DNA"/>
</dbReference>
<dbReference type="InterPro" id="IPR036179">
    <property type="entry name" value="Ig-like_dom_sf"/>
</dbReference>
<evidence type="ECO:0008006" key="3">
    <source>
        <dbReference type="Google" id="ProtNLM"/>
    </source>
</evidence>
<protein>
    <recommendedName>
        <fullName evidence="3">Ig-like domain-containing protein</fullName>
    </recommendedName>
</protein>
<feature type="non-terminal residue" evidence="1">
    <location>
        <position position="1"/>
    </location>
</feature>
<name>A0AAD8ES51_DIPPU</name>
<organism evidence="1 2">
    <name type="scientific">Diploptera punctata</name>
    <name type="common">Pacific beetle cockroach</name>
    <dbReference type="NCBI Taxonomy" id="6984"/>
    <lineage>
        <taxon>Eukaryota</taxon>
        <taxon>Metazoa</taxon>
        <taxon>Ecdysozoa</taxon>
        <taxon>Arthropoda</taxon>
        <taxon>Hexapoda</taxon>
        <taxon>Insecta</taxon>
        <taxon>Pterygota</taxon>
        <taxon>Neoptera</taxon>
        <taxon>Polyneoptera</taxon>
        <taxon>Dictyoptera</taxon>
        <taxon>Blattodea</taxon>
        <taxon>Blaberoidea</taxon>
        <taxon>Blaberidae</taxon>
        <taxon>Diplopterinae</taxon>
        <taxon>Diploptera</taxon>
    </lineage>
</organism>
<dbReference type="SUPFAM" id="SSF48726">
    <property type="entry name" value="Immunoglobulin"/>
    <property type="match status" value="1"/>
</dbReference>
<reference evidence="1" key="2">
    <citation type="submission" date="2023-05" db="EMBL/GenBank/DDBJ databases">
        <authorList>
            <person name="Fouks B."/>
        </authorList>
    </citation>
    <scope>NUCLEOTIDE SEQUENCE</scope>
    <source>
        <strain evidence="1">Stay&amp;Tobe</strain>
        <tissue evidence="1">Testes</tissue>
    </source>
</reference>
<sequence>GALSVSKFVNSKIIRHYHHDHLYHQWLDNPRWALAAFRSLCHPTFLAKEANLLMFTKFRFTEPSGGTTVSRLVIPTADQSDSGMYTCSLSKHSSVVVHVHVLN</sequence>
<evidence type="ECO:0000313" key="1">
    <source>
        <dbReference type="EMBL" id="KAJ9600311.1"/>
    </source>
</evidence>
<keyword evidence="2" id="KW-1185">Reference proteome</keyword>
<feature type="non-terminal residue" evidence="1">
    <location>
        <position position="103"/>
    </location>
</feature>
<dbReference type="Gene3D" id="2.60.40.10">
    <property type="entry name" value="Immunoglobulins"/>
    <property type="match status" value="1"/>
</dbReference>
<accession>A0AAD8ES51</accession>
<dbReference type="AlphaFoldDB" id="A0AAD8ES51"/>
<dbReference type="InterPro" id="IPR013783">
    <property type="entry name" value="Ig-like_fold"/>
</dbReference>